<keyword evidence="2" id="KW-0808">Transferase</keyword>
<proteinExistence type="inferred from homology"/>
<dbReference type="PANTHER" id="PTHR45688:SF13">
    <property type="entry name" value="ALANINE--GLYOXYLATE AMINOTRANSFERASE 2-LIKE"/>
    <property type="match status" value="1"/>
</dbReference>
<dbReference type="PANTHER" id="PTHR45688">
    <property type="match status" value="1"/>
</dbReference>
<dbReference type="Gene3D" id="3.90.1150.10">
    <property type="entry name" value="Aspartate Aminotransferase, domain 1"/>
    <property type="match status" value="1"/>
</dbReference>
<dbReference type="InterPro" id="IPR015424">
    <property type="entry name" value="PyrdxlP-dep_Trfase"/>
</dbReference>
<evidence type="ECO:0000313" key="2">
    <source>
        <dbReference type="EMBL" id="MEN1761361.1"/>
    </source>
</evidence>
<dbReference type="Proteomes" id="UP001407405">
    <property type="component" value="Unassembled WGS sequence"/>
</dbReference>
<dbReference type="SUPFAM" id="SSF53383">
    <property type="entry name" value="PLP-dependent transferases"/>
    <property type="match status" value="1"/>
</dbReference>
<sequence>FPGRAEELGHLFRSRLNKMKDTYSLIGDVRGRGVMLALELVKDRTTKAPAKDETAAIIKECWENGLVLLSAGARGNVIRFLVPLVITDEQLQAGLDILEAAIKKACD</sequence>
<dbReference type="Pfam" id="PF00202">
    <property type="entry name" value="Aminotran_3"/>
    <property type="match status" value="1"/>
</dbReference>
<evidence type="ECO:0000313" key="3">
    <source>
        <dbReference type="Proteomes" id="UP001407405"/>
    </source>
</evidence>
<dbReference type="InterPro" id="IPR015422">
    <property type="entry name" value="PyrdxlP-dep_Trfase_small"/>
</dbReference>
<name>A0ABU9VW11_9CLOT</name>
<keyword evidence="3" id="KW-1185">Reference proteome</keyword>
<reference evidence="2 3" key="1">
    <citation type="submission" date="2024-04" db="EMBL/GenBank/DDBJ databases">
        <title>Genome sequencing and metabolic network reconstruction of aminoacids and betaine degradation by Anoxynatronum sibiricum.</title>
        <authorList>
            <person name="Detkova E.N."/>
            <person name="Boltjanskaja Y.V."/>
            <person name="Mardanov A.V."/>
            <person name="Kevbrin V."/>
        </authorList>
    </citation>
    <scope>NUCLEOTIDE SEQUENCE [LARGE SCALE GENOMIC DNA]</scope>
    <source>
        <strain evidence="2 3">Z-7981</strain>
    </source>
</reference>
<dbReference type="GO" id="GO:0008483">
    <property type="term" value="F:transaminase activity"/>
    <property type="evidence" value="ECO:0007669"/>
    <property type="project" value="UniProtKB-KW"/>
</dbReference>
<comment type="caution">
    <text evidence="2">The sequence shown here is derived from an EMBL/GenBank/DDBJ whole genome shotgun (WGS) entry which is preliminary data.</text>
</comment>
<feature type="non-terminal residue" evidence="2">
    <location>
        <position position="1"/>
    </location>
</feature>
<organism evidence="2 3">
    <name type="scientific">Anoxynatronum sibiricum</name>
    <dbReference type="NCBI Taxonomy" id="210623"/>
    <lineage>
        <taxon>Bacteria</taxon>
        <taxon>Bacillati</taxon>
        <taxon>Bacillota</taxon>
        <taxon>Clostridia</taxon>
        <taxon>Eubacteriales</taxon>
        <taxon>Clostridiaceae</taxon>
        <taxon>Anoxynatronum</taxon>
    </lineage>
</organism>
<dbReference type="RefSeq" id="WP_343186658.1">
    <property type="nucleotide sequence ID" value="NZ_JBCITM010000014.1"/>
</dbReference>
<dbReference type="InterPro" id="IPR005814">
    <property type="entry name" value="Aminotrans_3"/>
</dbReference>
<accession>A0ABU9VW11</accession>
<dbReference type="EMBL" id="JBCITM010000014">
    <property type="protein sequence ID" value="MEN1761361.1"/>
    <property type="molecule type" value="Genomic_DNA"/>
</dbReference>
<evidence type="ECO:0000256" key="1">
    <source>
        <dbReference type="ARBA" id="ARBA00008954"/>
    </source>
</evidence>
<comment type="similarity">
    <text evidence="1">Belongs to the class-III pyridoxal-phosphate-dependent aminotransferase family.</text>
</comment>
<gene>
    <name evidence="2" type="ORF">AAIG11_12785</name>
</gene>
<protein>
    <submittedName>
        <fullName evidence="2">Aminotransferase class III-fold pyridoxal phosphate-dependent enzyme</fullName>
    </submittedName>
</protein>
<keyword evidence="2" id="KW-0032">Aminotransferase</keyword>